<evidence type="ECO:0000313" key="3">
    <source>
        <dbReference type="EMBL" id="MDR7300783.1"/>
    </source>
</evidence>
<dbReference type="SUPFAM" id="SSF63829">
    <property type="entry name" value="Calcium-dependent phosphotriesterase"/>
    <property type="match status" value="1"/>
</dbReference>
<gene>
    <name evidence="3" type="ORF">JOF55_000964</name>
</gene>
<evidence type="ECO:0000256" key="1">
    <source>
        <dbReference type="SAM" id="MobiDB-lite"/>
    </source>
</evidence>
<evidence type="ECO:0000313" key="4">
    <source>
        <dbReference type="Proteomes" id="UP001180845"/>
    </source>
</evidence>
<organism evidence="3 4">
    <name type="scientific">Haloactinomyces albus</name>
    <dbReference type="NCBI Taxonomy" id="1352928"/>
    <lineage>
        <taxon>Bacteria</taxon>
        <taxon>Bacillati</taxon>
        <taxon>Actinomycetota</taxon>
        <taxon>Actinomycetes</taxon>
        <taxon>Actinopolysporales</taxon>
        <taxon>Actinopolysporaceae</taxon>
        <taxon>Haloactinomyces</taxon>
    </lineage>
</organism>
<dbReference type="InterPro" id="IPR012938">
    <property type="entry name" value="Glc/Sorbosone_DH"/>
</dbReference>
<feature type="domain" description="Glucose/Sorbosone dehydrogenase" evidence="2">
    <location>
        <begin position="101"/>
        <end position="299"/>
    </location>
</feature>
<dbReference type="PANTHER" id="PTHR19328">
    <property type="entry name" value="HEDGEHOG-INTERACTING PROTEIN"/>
    <property type="match status" value="1"/>
</dbReference>
<feature type="region of interest" description="Disordered" evidence="1">
    <location>
        <begin position="371"/>
        <end position="395"/>
    </location>
</feature>
<dbReference type="Pfam" id="PF07995">
    <property type="entry name" value="GSDH"/>
    <property type="match status" value="1"/>
</dbReference>
<name>A0AAE3Z9G2_9ACTN</name>
<dbReference type="PANTHER" id="PTHR19328:SF13">
    <property type="entry name" value="HIPL1 PROTEIN"/>
    <property type="match status" value="1"/>
</dbReference>
<sequence>MAASSPSPRPSHGAVRRGRLLGAALIAGTLVAGCAQFPDDHSGTWHEQPSLKPQAGPQPHIEGRTPPPPRSSSPGKPPPPPQGCEDPDPAVVATCLEPVGALVVLPRGQGVLVGERETGRVLHVREDREPVEIAHIPVEPVGGGGLTGLALSPSYAEDQLVYAYVTTPTDNRVVRIAAGDPPEPILAGIPRGPTGNSGAITTDGKGALLVATGDAGSPDKAADATSLAGKVLRINAFGQPAAGNPTPGSPIVSSGLTAPGGLCAAPRGAAYWVTDHGSDPEALYRVQPGQPLGTPDWTWQDRPGVSGCATAPGMVVVALSDVPAVYTMRPTPQGGFSGQPQKAMVDTYGRFSAAALGPKGLLWLGTVNRDGGNPVSSDDRVIRVKPPAGSTAGKD</sequence>
<keyword evidence="4" id="KW-1185">Reference proteome</keyword>
<dbReference type="Proteomes" id="UP001180845">
    <property type="component" value="Unassembled WGS sequence"/>
</dbReference>
<dbReference type="Gene3D" id="2.120.10.30">
    <property type="entry name" value="TolB, C-terminal domain"/>
    <property type="match status" value="1"/>
</dbReference>
<dbReference type="AlphaFoldDB" id="A0AAE3Z9G2"/>
<reference evidence="3" key="1">
    <citation type="submission" date="2023-07" db="EMBL/GenBank/DDBJ databases">
        <title>Sequencing the genomes of 1000 actinobacteria strains.</title>
        <authorList>
            <person name="Klenk H.-P."/>
        </authorList>
    </citation>
    <scope>NUCLEOTIDE SEQUENCE</scope>
    <source>
        <strain evidence="3">DSM 45977</strain>
    </source>
</reference>
<feature type="compositionally biased region" description="Pro residues" evidence="1">
    <location>
        <begin position="65"/>
        <end position="82"/>
    </location>
</feature>
<proteinExistence type="predicted"/>
<dbReference type="RefSeq" id="WP_310270147.1">
    <property type="nucleotide sequence ID" value="NZ_JAVDXW010000001.1"/>
</dbReference>
<accession>A0AAE3Z9G2</accession>
<feature type="region of interest" description="Disordered" evidence="1">
    <location>
        <begin position="35"/>
        <end position="90"/>
    </location>
</feature>
<protein>
    <submittedName>
        <fullName evidence="3">Glucose/arabinose dehydrogenase</fullName>
    </submittedName>
</protein>
<evidence type="ECO:0000259" key="2">
    <source>
        <dbReference type="Pfam" id="PF07995"/>
    </source>
</evidence>
<dbReference type="EMBL" id="JAVDXW010000001">
    <property type="protein sequence ID" value="MDR7300783.1"/>
    <property type="molecule type" value="Genomic_DNA"/>
</dbReference>
<dbReference type="InterPro" id="IPR011042">
    <property type="entry name" value="6-blade_b-propeller_TolB-like"/>
</dbReference>
<comment type="caution">
    <text evidence="3">The sequence shown here is derived from an EMBL/GenBank/DDBJ whole genome shotgun (WGS) entry which is preliminary data.</text>
</comment>